<comment type="caution">
    <text evidence="2">The sequence shown here is derived from an EMBL/GenBank/DDBJ whole genome shotgun (WGS) entry which is preliminary data.</text>
</comment>
<dbReference type="Proteomes" id="UP001597097">
    <property type="component" value="Unassembled WGS sequence"/>
</dbReference>
<reference evidence="3" key="1">
    <citation type="journal article" date="2019" name="Int. J. Syst. Evol. Microbiol.">
        <title>The Global Catalogue of Microorganisms (GCM) 10K type strain sequencing project: providing services to taxonomists for standard genome sequencing and annotation.</title>
        <authorList>
            <consortium name="The Broad Institute Genomics Platform"/>
            <consortium name="The Broad Institute Genome Sequencing Center for Infectious Disease"/>
            <person name="Wu L."/>
            <person name="Ma J."/>
        </authorList>
    </citation>
    <scope>NUCLEOTIDE SEQUENCE [LARGE SCALE GENOMIC DNA]</scope>
    <source>
        <strain evidence="3">CGMCC 1.15399</strain>
    </source>
</reference>
<keyword evidence="3" id="KW-1185">Reference proteome</keyword>
<evidence type="ECO:0000313" key="3">
    <source>
        <dbReference type="Proteomes" id="UP001597097"/>
    </source>
</evidence>
<keyword evidence="1" id="KW-1133">Transmembrane helix</keyword>
<accession>A0ABW4GT32</accession>
<name>A0ABW4GT32_9ACTN</name>
<evidence type="ECO:0000313" key="2">
    <source>
        <dbReference type="EMBL" id="MFD1545907.1"/>
    </source>
</evidence>
<protein>
    <recommendedName>
        <fullName evidence="4">CU044_5270 family protein</fullName>
    </recommendedName>
</protein>
<evidence type="ECO:0008006" key="4">
    <source>
        <dbReference type="Google" id="ProtNLM"/>
    </source>
</evidence>
<evidence type="ECO:0000256" key="1">
    <source>
        <dbReference type="SAM" id="Phobius"/>
    </source>
</evidence>
<feature type="transmembrane region" description="Helical" evidence="1">
    <location>
        <begin position="52"/>
        <end position="75"/>
    </location>
</feature>
<keyword evidence="1" id="KW-0472">Membrane</keyword>
<sequence>MDAEMDEMTALRQMGERLGPTQVVPGAQVEAAVRARTGRGARLGGKVVGRGLWWGVPLAAAAAVAVVAVTAHGLLPLGAHDGMSPAAPPATTAGQPATAEPVADPPLAAAQYVYTRVRFVERAHDGDKGWVESTGIDESWASADGRGAAVQHNGVRRPAGESSYSVMRPGWHVTTQLSPDMRAGKAGQDLRGDVRLPWLASPGVTVPALPTPATVESVEGWLAQIERAAVGDNPRRVAALRAPTWAFGPGNQPEAVDVFALIPPSAREAVFQAVSRRAGATRSEVTVQGGRRMIAIDGAAGGGMGDDPWQRMLFDPVSHAFMGIQDLLPDAEDGAKAGTVVNEYLIEQQAVVDRPGRLPDRSILPVRLTPSDLPAADPARAYLGK</sequence>
<organism evidence="2 3">
    <name type="scientific">Nonomuraea guangzhouensis</name>
    <dbReference type="NCBI Taxonomy" id="1291555"/>
    <lineage>
        <taxon>Bacteria</taxon>
        <taxon>Bacillati</taxon>
        <taxon>Actinomycetota</taxon>
        <taxon>Actinomycetes</taxon>
        <taxon>Streptosporangiales</taxon>
        <taxon>Streptosporangiaceae</taxon>
        <taxon>Nonomuraea</taxon>
    </lineage>
</organism>
<keyword evidence="1" id="KW-0812">Transmembrane</keyword>
<proteinExistence type="predicted"/>
<dbReference type="RefSeq" id="WP_219537981.1">
    <property type="nucleotide sequence ID" value="NZ_JAHKRM010000042.1"/>
</dbReference>
<gene>
    <name evidence="2" type="ORF">ACFSJ0_53325</name>
</gene>
<dbReference type="EMBL" id="JBHUCM010000051">
    <property type="protein sequence ID" value="MFD1545907.1"/>
    <property type="molecule type" value="Genomic_DNA"/>
</dbReference>